<protein>
    <submittedName>
        <fullName evidence="2">Uncharacterized protein</fullName>
    </submittedName>
</protein>
<sequence>MLDLREGLLALQHFAITAVLFGGGVGLDMHMLPVGPPALSSDGIEKVSKLENKGLHKTVSNGRLRNTV</sequence>
<dbReference type="AlphaFoldDB" id="A0A085NHU3"/>
<keyword evidence="1" id="KW-0472">Membrane</keyword>
<evidence type="ECO:0000256" key="1">
    <source>
        <dbReference type="SAM" id="Phobius"/>
    </source>
</evidence>
<reference evidence="2" key="1">
    <citation type="journal article" date="2014" name="Nat. Genet.">
        <title>Genome and transcriptome of the porcine whipworm Trichuris suis.</title>
        <authorList>
            <person name="Jex A.R."/>
            <person name="Nejsum P."/>
            <person name="Schwarz E.M."/>
            <person name="Hu L."/>
            <person name="Young N.D."/>
            <person name="Hall R.S."/>
            <person name="Korhonen P.K."/>
            <person name="Liao S."/>
            <person name="Thamsborg S."/>
            <person name="Xia J."/>
            <person name="Xu P."/>
            <person name="Wang S."/>
            <person name="Scheerlinck J.P."/>
            <person name="Hofmann A."/>
            <person name="Sternberg P.W."/>
            <person name="Wang J."/>
            <person name="Gasser R.B."/>
        </authorList>
    </citation>
    <scope>NUCLEOTIDE SEQUENCE [LARGE SCALE GENOMIC DNA]</scope>
    <source>
        <strain evidence="2">DCEP-RM93F</strain>
    </source>
</reference>
<organism evidence="2">
    <name type="scientific">Trichuris suis</name>
    <name type="common">pig whipworm</name>
    <dbReference type="NCBI Taxonomy" id="68888"/>
    <lineage>
        <taxon>Eukaryota</taxon>
        <taxon>Metazoa</taxon>
        <taxon>Ecdysozoa</taxon>
        <taxon>Nematoda</taxon>
        <taxon>Enoplea</taxon>
        <taxon>Dorylaimia</taxon>
        <taxon>Trichinellida</taxon>
        <taxon>Trichuridae</taxon>
        <taxon>Trichuris</taxon>
    </lineage>
</organism>
<evidence type="ECO:0000313" key="2">
    <source>
        <dbReference type="EMBL" id="KFD69039.1"/>
    </source>
</evidence>
<keyword evidence="1" id="KW-0812">Transmembrane</keyword>
<keyword evidence="1" id="KW-1133">Transmembrane helix</keyword>
<dbReference type="Proteomes" id="UP000030758">
    <property type="component" value="Unassembled WGS sequence"/>
</dbReference>
<accession>A0A085NHU3</accession>
<proteinExistence type="predicted"/>
<feature type="transmembrane region" description="Helical" evidence="1">
    <location>
        <begin position="7"/>
        <end position="27"/>
    </location>
</feature>
<gene>
    <name evidence="2" type="ORF">M514_18843</name>
</gene>
<dbReference type="EMBL" id="KL367499">
    <property type="protein sequence ID" value="KFD69039.1"/>
    <property type="molecule type" value="Genomic_DNA"/>
</dbReference>
<name>A0A085NHU3_9BILA</name>